<keyword evidence="2" id="KW-0479">Metal-binding</keyword>
<dbReference type="PANTHER" id="PTHR24392">
    <property type="entry name" value="ZINC FINGER PROTEIN"/>
    <property type="match status" value="1"/>
</dbReference>
<accession>A0AA38HWJ2</accession>
<evidence type="ECO:0000256" key="3">
    <source>
        <dbReference type="ARBA" id="ARBA00022737"/>
    </source>
</evidence>
<keyword evidence="4" id="KW-0863">Zinc-finger</keyword>
<keyword evidence="11" id="KW-1185">Reference proteome</keyword>
<dbReference type="PROSITE" id="PS00028">
    <property type="entry name" value="ZINC_FINGER_C2H2_1"/>
    <property type="match status" value="1"/>
</dbReference>
<dbReference type="SMART" id="SM00355">
    <property type="entry name" value="ZnF_C2H2"/>
    <property type="match status" value="4"/>
</dbReference>
<evidence type="ECO:0000313" key="10">
    <source>
        <dbReference type="EMBL" id="KAJ3644955.1"/>
    </source>
</evidence>
<evidence type="ECO:0000256" key="7">
    <source>
        <dbReference type="ARBA" id="ARBA00023242"/>
    </source>
</evidence>
<evidence type="ECO:0000256" key="4">
    <source>
        <dbReference type="ARBA" id="ARBA00022771"/>
    </source>
</evidence>
<evidence type="ECO:0000313" key="11">
    <source>
        <dbReference type="Proteomes" id="UP001168821"/>
    </source>
</evidence>
<keyword evidence="7" id="KW-0539">Nucleus</keyword>
<name>A0AA38HWJ2_9CUCU</name>
<comment type="subcellular location">
    <subcellularLocation>
        <location evidence="1">Nucleus</location>
    </subcellularLocation>
</comment>
<dbReference type="GO" id="GO:0008270">
    <property type="term" value="F:zinc ion binding"/>
    <property type="evidence" value="ECO:0007669"/>
    <property type="project" value="UniProtKB-KW"/>
</dbReference>
<dbReference type="PANTHER" id="PTHR24392:SF31">
    <property type="entry name" value="C2H2-TYPE DOMAIN-CONTAINING PROTEIN"/>
    <property type="match status" value="1"/>
</dbReference>
<evidence type="ECO:0000256" key="6">
    <source>
        <dbReference type="ARBA" id="ARBA00023125"/>
    </source>
</evidence>
<dbReference type="EMBL" id="JALNTZ010000007">
    <property type="protein sequence ID" value="KAJ3644955.1"/>
    <property type="molecule type" value="Genomic_DNA"/>
</dbReference>
<dbReference type="Proteomes" id="UP001168821">
    <property type="component" value="Unassembled WGS sequence"/>
</dbReference>
<evidence type="ECO:0000256" key="8">
    <source>
        <dbReference type="SAM" id="MobiDB-lite"/>
    </source>
</evidence>
<evidence type="ECO:0000259" key="9">
    <source>
        <dbReference type="PROSITE" id="PS00028"/>
    </source>
</evidence>
<evidence type="ECO:0000256" key="5">
    <source>
        <dbReference type="ARBA" id="ARBA00022833"/>
    </source>
</evidence>
<feature type="domain" description="C2H2-type" evidence="9">
    <location>
        <begin position="197"/>
        <end position="218"/>
    </location>
</feature>
<dbReference type="AlphaFoldDB" id="A0AA38HWJ2"/>
<evidence type="ECO:0000256" key="2">
    <source>
        <dbReference type="ARBA" id="ARBA00022723"/>
    </source>
</evidence>
<proteinExistence type="predicted"/>
<dbReference type="InterPro" id="IPR013087">
    <property type="entry name" value="Znf_C2H2_type"/>
</dbReference>
<reference evidence="10" key="1">
    <citation type="journal article" date="2023" name="G3 (Bethesda)">
        <title>Whole genome assemblies of Zophobas morio and Tenebrio molitor.</title>
        <authorList>
            <person name="Kaur S."/>
            <person name="Stinson S.A."/>
            <person name="diCenzo G.C."/>
        </authorList>
    </citation>
    <scope>NUCLEOTIDE SEQUENCE</scope>
    <source>
        <strain evidence="10">QUZm001</strain>
    </source>
</reference>
<gene>
    <name evidence="10" type="ORF">Zmor_022651</name>
</gene>
<protein>
    <recommendedName>
        <fullName evidence="9">C2H2-type domain-containing protein</fullName>
    </recommendedName>
</protein>
<sequence length="227" mass="27537">MTKRRCSQRLKEQEHKKAQRTKTHVKREPPNYFFITDFHRCHLCHYRTNSSYFICRHYERHQHKNPTFSCMKDLPKYKCDKCDLNTDCSIELKNHQCYSFSKKTTKCYTCEKCDFRTHSRLVLLKHALFQCAEKHTKLIPRQKDYFKSYQFLLQIRHSNVEWLKCEQCSYMARLEGALGSHMVTDHSRQSNLRWYNCKLCLFNVEQIFYLRQHILIEHGGDEDGLSY</sequence>
<keyword evidence="3" id="KW-0677">Repeat</keyword>
<keyword evidence="6" id="KW-0238">DNA-binding</keyword>
<dbReference type="GO" id="GO:0005634">
    <property type="term" value="C:nucleus"/>
    <property type="evidence" value="ECO:0007669"/>
    <property type="project" value="UniProtKB-SubCell"/>
</dbReference>
<evidence type="ECO:0000256" key="1">
    <source>
        <dbReference type="ARBA" id="ARBA00004123"/>
    </source>
</evidence>
<dbReference type="Gene3D" id="3.30.160.60">
    <property type="entry name" value="Classic Zinc Finger"/>
    <property type="match status" value="1"/>
</dbReference>
<dbReference type="GO" id="GO:0003677">
    <property type="term" value="F:DNA binding"/>
    <property type="evidence" value="ECO:0007669"/>
    <property type="project" value="UniProtKB-KW"/>
</dbReference>
<feature type="region of interest" description="Disordered" evidence="8">
    <location>
        <begin position="1"/>
        <end position="24"/>
    </location>
</feature>
<comment type="caution">
    <text evidence="10">The sequence shown here is derived from an EMBL/GenBank/DDBJ whole genome shotgun (WGS) entry which is preliminary data.</text>
</comment>
<organism evidence="10 11">
    <name type="scientific">Zophobas morio</name>
    <dbReference type="NCBI Taxonomy" id="2755281"/>
    <lineage>
        <taxon>Eukaryota</taxon>
        <taxon>Metazoa</taxon>
        <taxon>Ecdysozoa</taxon>
        <taxon>Arthropoda</taxon>
        <taxon>Hexapoda</taxon>
        <taxon>Insecta</taxon>
        <taxon>Pterygota</taxon>
        <taxon>Neoptera</taxon>
        <taxon>Endopterygota</taxon>
        <taxon>Coleoptera</taxon>
        <taxon>Polyphaga</taxon>
        <taxon>Cucujiformia</taxon>
        <taxon>Tenebrionidae</taxon>
        <taxon>Zophobas</taxon>
    </lineage>
</organism>
<keyword evidence="5" id="KW-0862">Zinc</keyword>